<feature type="non-terminal residue" evidence="2">
    <location>
        <position position="1"/>
    </location>
</feature>
<evidence type="ECO:0000313" key="2">
    <source>
        <dbReference type="EMBL" id="MBB4038365.1"/>
    </source>
</evidence>
<dbReference type="AlphaFoldDB" id="A0A840D0A8"/>
<dbReference type="Proteomes" id="UP000555103">
    <property type="component" value="Unassembled WGS sequence"/>
</dbReference>
<protein>
    <submittedName>
        <fullName evidence="2">RHS repeat-associated protein</fullName>
    </submittedName>
</protein>
<dbReference type="InterPro" id="IPR028208">
    <property type="entry name" value="Effector_pro_NleD-like"/>
</dbReference>
<sequence length="773" mass="85523">QSTATTIKIRYWLGAGTHNFNIYNPLVYDPQGTKKVYTTLTLSTSTGSPGGGTETPERVPEYIGSLAAGDELTYQAHMYANESYATHLEIDVPQNIDLTIEYPETGELGETSVKFLKWNASAYQPVNIPFTEDVTVSSTRRITVTLEAGRYVFYIYSTNLISGGTDPVPMQVNLSAQGNNTGGGTNPDGGGNPDPYHPTDFTVTPAQVVEYDYNVRSWTTGITNDLYSQQLQYGYSGNINRMDWQQQGQNNAYSFVYDELSRLTAANYTGTGQYGTSYSYDKHGNIKTLTRKGKIQASSPYGIIDQLTMTHNGNQLTRVVDNSTATPVQGSEDFKDYTDKAGQYTYNRNGAMDKDTHKGILGIKYNSLNLPTELAVKNINTSGKTYYTYSASGVKLRVVHKDAKNQTYTPVMGTSGDSNLETSKVTDYVGNKVYENEGLKRILVDGGYIENNVYHYYLKDHLGNNRVVINQYNEQIQNSQYYPFGMAMAESTSQSSQPYKYNGKELDKTHGLNLYDYSARYYDGALGRFTTVDPLAEKYYSISPYVYVGNNPINAVDLKGDTITTIIEGTSYYWGKVGDKYGFVGSDGALYSGDDKFAKSLTNAINKLRSKDTGREFVDYLAGDAGSVNILDDNENSANIGTGKTIKWNDSNDNPGASRPGFIGLGHEMAHIEDKWKETLDMTPWATVTDVSGNKKTIYNAEKHTLHIENKIRKEHGKGLRTHYAYDINGNGVGSTQFVKNGASMFHSQGSLNSTVIRDGAPVITISIIPFKY</sequence>
<evidence type="ECO:0000256" key="1">
    <source>
        <dbReference type="SAM" id="MobiDB-lite"/>
    </source>
</evidence>
<dbReference type="RefSeq" id="WP_246348144.1">
    <property type="nucleotide sequence ID" value="NZ_JACIEP010000038.1"/>
</dbReference>
<feature type="region of interest" description="Disordered" evidence="1">
    <location>
        <begin position="173"/>
        <end position="198"/>
    </location>
</feature>
<evidence type="ECO:0000313" key="3">
    <source>
        <dbReference type="Proteomes" id="UP000555103"/>
    </source>
</evidence>
<dbReference type="NCBIfam" id="TIGR03696">
    <property type="entry name" value="Rhs_assc_core"/>
    <property type="match status" value="1"/>
</dbReference>
<dbReference type="PANTHER" id="PTHR32305:SF15">
    <property type="entry name" value="PROTEIN RHSA-RELATED"/>
    <property type="match status" value="1"/>
</dbReference>
<accession>A0A840D0A8</accession>
<dbReference type="EMBL" id="JACIEP010000038">
    <property type="protein sequence ID" value="MBB4038365.1"/>
    <property type="molecule type" value="Genomic_DNA"/>
</dbReference>
<dbReference type="Pfam" id="PF14891">
    <property type="entry name" value="Peptidase_M91"/>
    <property type="match status" value="1"/>
</dbReference>
<dbReference type="InterPro" id="IPR050708">
    <property type="entry name" value="T6SS_VgrG/RHS"/>
</dbReference>
<keyword evidence="3" id="KW-1185">Reference proteome</keyword>
<dbReference type="InterPro" id="IPR022385">
    <property type="entry name" value="Rhs_assc_core"/>
</dbReference>
<dbReference type="Gene3D" id="2.180.10.10">
    <property type="entry name" value="RHS repeat-associated core"/>
    <property type="match status" value="1"/>
</dbReference>
<reference evidence="2 3" key="1">
    <citation type="submission" date="2020-08" db="EMBL/GenBank/DDBJ databases">
        <title>Genomic Encyclopedia of Type Strains, Phase IV (KMG-IV): sequencing the most valuable type-strain genomes for metagenomic binning, comparative biology and taxonomic classification.</title>
        <authorList>
            <person name="Goeker M."/>
        </authorList>
    </citation>
    <scope>NUCLEOTIDE SEQUENCE [LARGE SCALE GENOMIC DNA]</scope>
    <source>
        <strain evidence="2 3">DSM 104969</strain>
    </source>
</reference>
<feature type="compositionally biased region" description="Gly residues" evidence="1">
    <location>
        <begin position="180"/>
        <end position="192"/>
    </location>
</feature>
<name>A0A840D0A8_9BACT</name>
<proteinExistence type="predicted"/>
<dbReference type="PANTHER" id="PTHR32305">
    <property type="match status" value="1"/>
</dbReference>
<gene>
    <name evidence="2" type="ORF">GGR21_004304</name>
</gene>
<comment type="caution">
    <text evidence="2">The sequence shown here is derived from an EMBL/GenBank/DDBJ whole genome shotgun (WGS) entry which is preliminary data.</text>
</comment>
<organism evidence="2 3">
    <name type="scientific">Dysgonomonas hofstadii</name>
    <dbReference type="NCBI Taxonomy" id="637886"/>
    <lineage>
        <taxon>Bacteria</taxon>
        <taxon>Pseudomonadati</taxon>
        <taxon>Bacteroidota</taxon>
        <taxon>Bacteroidia</taxon>
        <taxon>Bacteroidales</taxon>
        <taxon>Dysgonomonadaceae</taxon>
        <taxon>Dysgonomonas</taxon>
    </lineage>
</organism>